<evidence type="ECO:0000259" key="1">
    <source>
        <dbReference type="Pfam" id="PF20179"/>
    </source>
</evidence>
<evidence type="ECO:0000313" key="3">
    <source>
        <dbReference type="Proteomes" id="UP001215280"/>
    </source>
</evidence>
<dbReference type="PANTHER" id="PTHR47570">
    <property type="entry name" value="ZINC ION BINDING PROTEIN"/>
    <property type="match status" value="1"/>
</dbReference>
<proteinExistence type="predicted"/>
<dbReference type="InterPro" id="IPR046824">
    <property type="entry name" value="Mss51-like_C"/>
</dbReference>
<dbReference type="EMBL" id="JARJLG010000017">
    <property type="protein sequence ID" value="KAJ7773615.1"/>
    <property type="molecule type" value="Genomic_DNA"/>
</dbReference>
<dbReference type="PANTHER" id="PTHR47570:SF1">
    <property type="entry name" value="ZINC ION BINDING PROTEIN"/>
    <property type="match status" value="1"/>
</dbReference>
<gene>
    <name evidence="2" type="ORF">DFH07DRAFT_990154</name>
</gene>
<dbReference type="AlphaFoldDB" id="A0AAD7JWY5"/>
<name>A0AAD7JWY5_9AGAR</name>
<dbReference type="Proteomes" id="UP001215280">
    <property type="component" value="Unassembled WGS sequence"/>
</dbReference>
<comment type="caution">
    <text evidence="2">The sequence shown here is derived from an EMBL/GenBank/DDBJ whole genome shotgun (WGS) entry which is preliminary data.</text>
</comment>
<dbReference type="Pfam" id="PF20179">
    <property type="entry name" value="MSS51_C"/>
    <property type="match status" value="1"/>
</dbReference>
<accession>A0AAD7JWY5</accession>
<sequence>MPFVQHQSINDEEYRKLYNSHTTIAVPSACDQCNKEEVPGGGLCKFISESAIPLLWLQGSPSNADGVYDDQQLDAWKGVGLTLKTQYNHKQMCAWYKKSMEQWPQIRSIQKLFPWSATAKSPKEMPWVLQQLERLLRLNGERAADLYAACMTTTPSGRRRQRTSATGAALQQNVTYESMLLEQHLPPHIQAWRIPTNQIPHLSFELEPDSKSKIPGLHDNNFVQDWATWYTWRKLERESPVALRMDVVLTVYHLLTKVLGVVDTAQAATKTRRKLTVHYVGTEKELNIIPLFSELALLLPNTDIEMPFLAPLAKEKYPRSLAVKSTVFEYTAPPPLGASTLRVKIYPSSDSYGLKSVGSGGTKPDALIAENAGLFAYMTWQIVYSHAARAGIPWGVTEYQMSEALQYQAHMWQWRDLAVMGCRMTLNLPGGNADELAKTELEEEKVVGGLRHPGRVSISSCAPG</sequence>
<evidence type="ECO:0000313" key="2">
    <source>
        <dbReference type="EMBL" id="KAJ7773615.1"/>
    </source>
</evidence>
<protein>
    <recommendedName>
        <fullName evidence="1">Mitochondrial splicing suppressor 51-like C-terminal domain-containing protein</fullName>
    </recommendedName>
</protein>
<reference evidence="2" key="1">
    <citation type="submission" date="2023-03" db="EMBL/GenBank/DDBJ databases">
        <title>Massive genome expansion in bonnet fungi (Mycena s.s.) driven by repeated elements and novel gene families across ecological guilds.</title>
        <authorList>
            <consortium name="Lawrence Berkeley National Laboratory"/>
            <person name="Harder C.B."/>
            <person name="Miyauchi S."/>
            <person name="Viragh M."/>
            <person name="Kuo A."/>
            <person name="Thoen E."/>
            <person name="Andreopoulos B."/>
            <person name="Lu D."/>
            <person name="Skrede I."/>
            <person name="Drula E."/>
            <person name="Henrissat B."/>
            <person name="Morin E."/>
            <person name="Kohler A."/>
            <person name="Barry K."/>
            <person name="LaButti K."/>
            <person name="Morin E."/>
            <person name="Salamov A."/>
            <person name="Lipzen A."/>
            <person name="Mereny Z."/>
            <person name="Hegedus B."/>
            <person name="Baldrian P."/>
            <person name="Stursova M."/>
            <person name="Weitz H."/>
            <person name="Taylor A."/>
            <person name="Grigoriev I.V."/>
            <person name="Nagy L.G."/>
            <person name="Martin F."/>
            <person name="Kauserud H."/>
        </authorList>
    </citation>
    <scope>NUCLEOTIDE SEQUENCE</scope>
    <source>
        <strain evidence="2">CBHHK188m</strain>
    </source>
</reference>
<feature type="domain" description="Mitochondrial splicing suppressor 51-like C-terminal" evidence="1">
    <location>
        <begin position="249"/>
        <end position="406"/>
    </location>
</feature>
<keyword evidence="3" id="KW-1185">Reference proteome</keyword>
<organism evidence="2 3">
    <name type="scientific">Mycena maculata</name>
    <dbReference type="NCBI Taxonomy" id="230809"/>
    <lineage>
        <taxon>Eukaryota</taxon>
        <taxon>Fungi</taxon>
        <taxon>Dikarya</taxon>
        <taxon>Basidiomycota</taxon>
        <taxon>Agaricomycotina</taxon>
        <taxon>Agaricomycetes</taxon>
        <taxon>Agaricomycetidae</taxon>
        <taxon>Agaricales</taxon>
        <taxon>Marasmiineae</taxon>
        <taxon>Mycenaceae</taxon>
        <taxon>Mycena</taxon>
    </lineage>
</organism>